<protein>
    <recommendedName>
        <fullName evidence="2">Kelch-like protein diablo</fullName>
    </recommendedName>
</protein>
<evidence type="ECO:0000256" key="6">
    <source>
        <dbReference type="ARBA" id="ARBA00023203"/>
    </source>
</evidence>
<evidence type="ECO:0000256" key="5">
    <source>
        <dbReference type="ARBA" id="ARBA00022786"/>
    </source>
</evidence>
<dbReference type="AlphaFoldDB" id="A0ABD0SNJ3"/>
<evidence type="ECO:0000256" key="2">
    <source>
        <dbReference type="ARBA" id="ARBA00013699"/>
    </source>
</evidence>
<evidence type="ECO:0000256" key="3">
    <source>
        <dbReference type="ARBA" id="ARBA00022441"/>
    </source>
</evidence>
<keyword evidence="4" id="KW-0677">Repeat</keyword>
<comment type="function">
    <text evidence="7">Probable substrate-specific adapter of an E3 ubiquitin-protein ligase complex which mediates the ubiquitination and subsequent proteasomal degradation of target proteins. May have a role in synapse differentiation and growth.</text>
</comment>
<dbReference type="PANTHER" id="PTHR24412">
    <property type="entry name" value="KELCH PROTEIN"/>
    <property type="match status" value="1"/>
</dbReference>
<dbReference type="Gene3D" id="2.120.10.80">
    <property type="entry name" value="Kelch-type beta propeller"/>
    <property type="match status" value="1"/>
</dbReference>
<dbReference type="InterPro" id="IPR017096">
    <property type="entry name" value="BTB-kelch_protein"/>
</dbReference>
<name>A0ABD0SNJ3_LOXSC</name>
<evidence type="ECO:0000256" key="4">
    <source>
        <dbReference type="ARBA" id="ARBA00022737"/>
    </source>
</evidence>
<comment type="caution">
    <text evidence="10">The sequence shown here is derived from an EMBL/GenBank/DDBJ whole genome shotgun (WGS) entry which is preliminary data.</text>
</comment>
<dbReference type="Gene3D" id="3.30.710.10">
    <property type="entry name" value="Potassium Channel Kv1.1, Chain A"/>
    <property type="match status" value="1"/>
</dbReference>
<dbReference type="Gene3D" id="1.25.40.420">
    <property type="match status" value="1"/>
</dbReference>
<evidence type="ECO:0000256" key="7">
    <source>
        <dbReference type="ARBA" id="ARBA00043912"/>
    </source>
</evidence>
<proteinExistence type="predicted"/>
<evidence type="ECO:0000256" key="8">
    <source>
        <dbReference type="SAM" id="MobiDB-lite"/>
    </source>
</evidence>
<evidence type="ECO:0000313" key="10">
    <source>
        <dbReference type="EMBL" id="KAL0821396.1"/>
    </source>
</evidence>
<dbReference type="SMART" id="SM00225">
    <property type="entry name" value="BTB"/>
    <property type="match status" value="1"/>
</dbReference>
<dbReference type="SMART" id="SM00612">
    <property type="entry name" value="Kelch"/>
    <property type="match status" value="6"/>
</dbReference>
<dbReference type="PANTHER" id="PTHR24412:SF466">
    <property type="entry name" value="RING CANAL KELCH PROTEIN"/>
    <property type="match status" value="1"/>
</dbReference>
<dbReference type="Pfam" id="PF00651">
    <property type="entry name" value="BTB"/>
    <property type="match status" value="1"/>
</dbReference>
<keyword evidence="5" id="KW-0833">Ubl conjugation pathway</keyword>
<feature type="domain" description="BTB" evidence="9">
    <location>
        <begin position="80"/>
        <end position="153"/>
    </location>
</feature>
<dbReference type="Pfam" id="PF07707">
    <property type="entry name" value="BACK"/>
    <property type="match status" value="1"/>
</dbReference>
<dbReference type="InterPro" id="IPR011705">
    <property type="entry name" value="BACK"/>
</dbReference>
<dbReference type="Proteomes" id="UP001549921">
    <property type="component" value="Unassembled WGS sequence"/>
</dbReference>
<evidence type="ECO:0000259" key="9">
    <source>
        <dbReference type="PROSITE" id="PS50097"/>
    </source>
</evidence>
<dbReference type="EMBL" id="JBEDNZ010000017">
    <property type="protein sequence ID" value="KAL0821396.1"/>
    <property type="molecule type" value="Genomic_DNA"/>
</dbReference>
<dbReference type="InterPro" id="IPR015915">
    <property type="entry name" value="Kelch-typ_b-propeller"/>
</dbReference>
<evidence type="ECO:0000313" key="11">
    <source>
        <dbReference type="Proteomes" id="UP001549921"/>
    </source>
</evidence>
<reference evidence="10 11" key="1">
    <citation type="submission" date="2024-06" db="EMBL/GenBank/DDBJ databases">
        <title>A chromosome-level genome assembly of beet webworm, Loxostege sticticalis.</title>
        <authorList>
            <person name="Zhang Y."/>
        </authorList>
    </citation>
    <scope>NUCLEOTIDE SEQUENCE [LARGE SCALE GENOMIC DNA]</scope>
    <source>
        <strain evidence="10">AQ028</strain>
        <tissue evidence="10">Male pupae</tissue>
    </source>
</reference>
<dbReference type="Pfam" id="PF01344">
    <property type="entry name" value="Kelch_1"/>
    <property type="match status" value="5"/>
</dbReference>
<dbReference type="InterPro" id="IPR000210">
    <property type="entry name" value="BTB/POZ_dom"/>
</dbReference>
<sequence>MEGGNDQERDRAQLGVDYSAVEGDGDRGRYSLLVRCASQSSLDESSQRPAGDAGGDAAAPAHAGKLLDALSRLRRDATLCDVQLQAQLESADEPSAGVWAHRAVLAAASPYFLAMFTQFGERTQASVTIQNIEPQALEAIIEYIYTPESLVITEDNVQSLLSGASLVQVWGVRAACCGFLAAALAPDNALGIRAFAELHACADLARAAQRYIDAHTHQVLETEEFLTLAPDVLCQLLDSDRITVPNEEVILDAVIRWMQHDAEVRQQQLGAVLEHVRLPLLPQDVLVTRAAAEPLVSAGIRVKDLVIEALSFHLLRPERRAAAAAGCARARPRAGARAAGAQALLVVGGQAPKAIRDVEAYHLGCGRWRAAAVLPARRCRAGLARVGARVFAVGGFNGTLRVRSVDVYDVQADAWAPGPPLTARRSTLGVAVIGHVIYAVGGFDGVTGLNTAEALDTSEADSAGAWRPIAPMSTRRSSVGVAVLDNRLYAVGGYDGASRQCLHTVERYDPARDAWEACPAMAARRSGAGVGAVGGALYAVGGHDGPAVRRSVERLRPGDGAAWAPAPPMHTARRNAAVVAHKGKLYVVGGDDGAANLDTVEVFDPATETWSILGERMSVGRSYAGVCVVEWGA</sequence>
<dbReference type="GO" id="GO:0003779">
    <property type="term" value="F:actin binding"/>
    <property type="evidence" value="ECO:0007669"/>
    <property type="project" value="UniProtKB-KW"/>
</dbReference>
<dbReference type="SUPFAM" id="SSF117281">
    <property type="entry name" value="Kelch motif"/>
    <property type="match status" value="1"/>
</dbReference>
<dbReference type="InterPro" id="IPR006652">
    <property type="entry name" value="Kelch_1"/>
</dbReference>
<dbReference type="PRINTS" id="PR00501">
    <property type="entry name" value="KELCHREPEAT"/>
</dbReference>
<dbReference type="InterPro" id="IPR011333">
    <property type="entry name" value="SKP1/BTB/POZ_sf"/>
</dbReference>
<accession>A0ABD0SNJ3</accession>
<comment type="pathway">
    <text evidence="1">Protein modification; protein ubiquitination.</text>
</comment>
<dbReference type="SUPFAM" id="SSF54695">
    <property type="entry name" value="POZ domain"/>
    <property type="match status" value="1"/>
</dbReference>
<gene>
    <name evidence="10" type="ORF">ABMA28_004880</name>
</gene>
<feature type="region of interest" description="Disordered" evidence="8">
    <location>
        <begin position="1"/>
        <end position="25"/>
    </location>
</feature>
<dbReference type="FunFam" id="1.25.40.420:FF:000001">
    <property type="entry name" value="Kelch-like family member 12"/>
    <property type="match status" value="1"/>
</dbReference>
<dbReference type="PROSITE" id="PS50097">
    <property type="entry name" value="BTB"/>
    <property type="match status" value="1"/>
</dbReference>
<feature type="compositionally biased region" description="Basic and acidic residues" evidence="8">
    <location>
        <begin position="1"/>
        <end position="12"/>
    </location>
</feature>
<evidence type="ECO:0000256" key="1">
    <source>
        <dbReference type="ARBA" id="ARBA00004906"/>
    </source>
</evidence>
<keyword evidence="6" id="KW-0009">Actin-binding</keyword>
<keyword evidence="3" id="KW-0880">Kelch repeat</keyword>
<organism evidence="10 11">
    <name type="scientific">Loxostege sticticalis</name>
    <name type="common">Beet webworm moth</name>
    <dbReference type="NCBI Taxonomy" id="481309"/>
    <lineage>
        <taxon>Eukaryota</taxon>
        <taxon>Metazoa</taxon>
        <taxon>Ecdysozoa</taxon>
        <taxon>Arthropoda</taxon>
        <taxon>Hexapoda</taxon>
        <taxon>Insecta</taxon>
        <taxon>Pterygota</taxon>
        <taxon>Neoptera</taxon>
        <taxon>Endopterygota</taxon>
        <taxon>Lepidoptera</taxon>
        <taxon>Glossata</taxon>
        <taxon>Ditrysia</taxon>
        <taxon>Pyraloidea</taxon>
        <taxon>Crambidae</taxon>
        <taxon>Pyraustinae</taxon>
        <taxon>Loxostege</taxon>
    </lineage>
</organism>
<dbReference type="SMART" id="SM00875">
    <property type="entry name" value="BACK"/>
    <property type="match status" value="1"/>
</dbReference>
<dbReference type="PIRSF" id="PIRSF037037">
    <property type="entry name" value="Kelch-like_protein_gigaxonin"/>
    <property type="match status" value="1"/>
</dbReference>